<dbReference type="Gene3D" id="3.90.180.10">
    <property type="entry name" value="Medium-chain alcohol dehydrogenases, catalytic domain"/>
    <property type="match status" value="1"/>
</dbReference>
<comment type="similarity">
    <text evidence="2 6">Belongs to the zinc-containing alcohol dehydrogenase family.</text>
</comment>
<dbReference type="SMART" id="SM00829">
    <property type="entry name" value="PKS_ER"/>
    <property type="match status" value="1"/>
</dbReference>
<evidence type="ECO:0000313" key="9">
    <source>
        <dbReference type="Proteomes" id="UP001175000"/>
    </source>
</evidence>
<keyword evidence="4 6" id="KW-0862">Zinc</keyword>
<evidence type="ECO:0000256" key="2">
    <source>
        <dbReference type="ARBA" id="ARBA00008072"/>
    </source>
</evidence>
<dbReference type="EMBL" id="JAULSU010000001">
    <property type="protein sequence ID" value="KAK0631442.1"/>
    <property type="molecule type" value="Genomic_DNA"/>
</dbReference>
<dbReference type="InterPro" id="IPR020843">
    <property type="entry name" value="ER"/>
</dbReference>
<proteinExistence type="inferred from homology"/>
<dbReference type="PROSITE" id="PS00059">
    <property type="entry name" value="ADH_ZINC"/>
    <property type="match status" value="1"/>
</dbReference>
<dbReference type="SUPFAM" id="SSF51735">
    <property type="entry name" value="NAD(P)-binding Rossmann-fold domains"/>
    <property type="match status" value="1"/>
</dbReference>
<evidence type="ECO:0000256" key="6">
    <source>
        <dbReference type="RuleBase" id="RU361277"/>
    </source>
</evidence>
<evidence type="ECO:0000259" key="7">
    <source>
        <dbReference type="SMART" id="SM00829"/>
    </source>
</evidence>
<dbReference type="Pfam" id="PF00107">
    <property type="entry name" value="ADH_zinc_N"/>
    <property type="match status" value="1"/>
</dbReference>
<organism evidence="8 9">
    <name type="scientific">Immersiella caudata</name>
    <dbReference type="NCBI Taxonomy" id="314043"/>
    <lineage>
        <taxon>Eukaryota</taxon>
        <taxon>Fungi</taxon>
        <taxon>Dikarya</taxon>
        <taxon>Ascomycota</taxon>
        <taxon>Pezizomycotina</taxon>
        <taxon>Sordariomycetes</taxon>
        <taxon>Sordariomycetidae</taxon>
        <taxon>Sordariales</taxon>
        <taxon>Lasiosphaeriaceae</taxon>
        <taxon>Immersiella</taxon>
    </lineage>
</organism>
<dbReference type="GO" id="GO:0016491">
    <property type="term" value="F:oxidoreductase activity"/>
    <property type="evidence" value="ECO:0007669"/>
    <property type="project" value="UniProtKB-KW"/>
</dbReference>
<name>A0AA39XCJ8_9PEZI</name>
<evidence type="ECO:0000256" key="3">
    <source>
        <dbReference type="ARBA" id="ARBA00022723"/>
    </source>
</evidence>
<keyword evidence="9" id="KW-1185">Reference proteome</keyword>
<dbReference type="PANTHER" id="PTHR43350:SF11">
    <property type="entry name" value="ENOYL REDUCTASE (ER) DOMAIN-CONTAINING PROTEIN"/>
    <property type="match status" value="1"/>
</dbReference>
<evidence type="ECO:0000256" key="1">
    <source>
        <dbReference type="ARBA" id="ARBA00001947"/>
    </source>
</evidence>
<dbReference type="InterPro" id="IPR002328">
    <property type="entry name" value="ADH_Zn_CS"/>
</dbReference>
<keyword evidence="5" id="KW-0560">Oxidoreductase</keyword>
<dbReference type="CDD" id="cd08278">
    <property type="entry name" value="benzyl_alcohol_DH"/>
    <property type="match status" value="1"/>
</dbReference>
<dbReference type="AlphaFoldDB" id="A0AA39XCJ8"/>
<dbReference type="GO" id="GO:0008270">
    <property type="term" value="F:zinc ion binding"/>
    <property type="evidence" value="ECO:0007669"/>
    <property type="project" value="InterPro"/>
</dbReference>
<sequence length="377" mass="39793">MSRTTTALVVPKLNGKFQLQQIYLDDIQPDEVLVEIVASGFCHTDLSCALGLLPCAPNAVLGHEGAGIVLSTGPAVTNLTPGDKVLLSFSFCSTCRECLSGHPAYCYTFGERNFGGARPDGSDSTAMLSSKGGDKLYSSFFGQSSFSKHTLVHKSSCVKVPDDTDLALFAPLGCGMQTGAGAVLNTLNVKEGSTVAVFGVGSVGMAAVMAAGLIRKAKTVIAVDLQQSRLDLAKELGATHGILGSDKDVVEQIKKLCFPNGVDYAVDCTGVPAAVRAMIDALGTRGRAATVGAPGTGHVVNVDIMTHLTFGKEYVGCSEGDSVPEEFIPHLMEMHAQGKFPLERFIEYYDVKDYEKAIEDAKSGKTIKPVLTWSSIN</sequence>
<keyword evidence="3 6" id="KW-0479">Metal-binding</keyword>
<dbReference type="Gene3D" id="3.40.50.720">
    <property type="entry name" value="NAD(P)-binding Rossmann-like Domain"/>
    <property type="match status" value="1"/>
</dbReference>
<gene>
    <name evidence="8" type="ORF">B0T14DRAFT_3226</name>
</gene>
<evidence type="ECO:0000313" key="8">
    <source>
        <dbReference type="EMBL" id="KAK0631442.1"/>
    </source>
</evidence>
<dbReference type="PANTHER" id="PTHR43350">
    <property type="entry name" value="NAD-DEPENDENT ALCOHOL DEHYDROGENASE"/>
    <property type="match status" value="1"/>
</dbReference>
<dbReference type="InterPro" id="IPR036291">
    <property type="entry name" value="NAD(P)-bd_dom_sf"/>
</dbReference>
<feature type="domain" description="Enoyl reductase (ER)" evidence="7">
    <location>
        <begin position="12"/>
        <end position="371"/>
    </location>
</feature>
<dbReference type="FunFam" id="3.40.50.720:FF:000003">
    <property type="entry name" value="S-(hydroxymethyl)glutathione dehydrogenase"/>
    <property type="match status" value="1"/>
</dbReference>
<comment type="caution">
    <text evidence="8">The sequence shown here is derived from an EMBL/GenBank/DDBJ whole genome shotgun (WGS) entry which is preliminary data.</text>
</comment>
<evidence type="ECO:0000256" key="5">
    <source>
        <dbReference type="ARBA" id="ARBA00023002"/>
    </source>
</evidence>
<dbReference type="InterPro" id="IPR013149">
    <property type="entry name" value="ADH-like_C"/>
</dbReference>
<dbReference type="SUPFAM" id="SSF50129">
    <property type="entry name" value="GroES-like"/>
    <property type="match status" value="1"/>
</dbReference>
<evidence type="ECO:0000256" key="4">
    <source>
        <dbReference type="ARBA" id="ARBA00022833"/>
    </source>
</evidence>
<dbReference type="InterPro" id="IPR013154">
    <property type="entry name" value="ADH-like_N"/>
</dbReference>
<dbReference type="Pfam" id="PF08240">
    <property type="entry name" value="ADH_N"/>
    <property type="match status" value="1"/>
</dbReference>
<reference evidence="8" key="1">
    <citation type="submission" date="2023-06" db="EMBL/GenBank/DDBJ databases">
        <title>Genome-scale phylogeny and comparative genomics of the fungal order Sordariales.</title>
        <authorList>
            <consortium name="Lawrence Berkeley National Laboratory"/>
            <person name="Hensen N."/>
            <person name="Bonometti L."/>
            <person name="Westerberg I."/>
            <person name="Brannstrom I.O."/>
            <person name="Guillou S."/>
            <person name="Cros-Aarteil S."/>
            <person name="Calhoun S."/>
            <person name="Haridas S."/>
            <person name="Kuo A."/>
            <person name="Mondo S."/>
            <person name="Pangilinan J."/>
            <person name="Riley R."/>
            <person name="Labutti K."/>
            <person name="Andreopoulos B."/>
            <person name="Lipzen A."/>
            <person name="Chen C."/>
            <person name="Yanf M."/>
            <person name="Daum C."/>
            <person name="Ng V."/>
            <person name="Clum A."/>
            <person name="Steindorff A."/>
            <person name="Ohm R."/>
            <person name="Martin F."/>
            <person name="Silar P."/>
            <person name="Natvig D."/>
            <person name="Lalanne C."/>
            <person name="Gautier V."/>
            <person name="Ament-Velasquez S.L."/>
            <person name="Kruys A."/>
            <person name="Hutchinson M.I."/>
            <person name="Powell A.J."/>
            <person name="Barry K."/>
            <person name="Miller A.N."/>
            <person name="Grigoriev I.V."/>
            <person name="Debuchy R."/>
            <person name="Gladieux P."/>
            <person name="Thoren M.H."/>
            <person name="Johannesson H."/>
        </authorList>
    </citation>
    <scope>NUCLEOTIDE SEQUENCE</scope>
    <source>
        <strain evidence="8">CBS 606.72</strain>
    </source>
</reference>
<dbReference type="Proteomes" id="UP001175000">
    <property type="component" value="Unassembled WGS sequence"/>
</dbReference>
<comment type="cofactor">
    <cofactor evidence="1 6">
        <name>Zn(2+)</name>
        <dbReference type="ChEBI" id="CHEBI:29105"/>
    </cofactor>
</comment>
<dbReference type="InterPro" id="IPR011032">
    <property type="entry name" value="GroES-like_sf"/>
</dbReference>
<protein>
    <submittedName>
        <fullName evidence="8">Chaperonin 10-like protein</fullName>
    </submittedName>
</protein>
<accession>A0AA39XCJ8</accession>